<name>A0A365PMC4_ACIJU</name>
<dbReference type="InterPro" id="IPR023346">
    <property type="entry name" value="Lysozyme-like_dom_sf"/>
</dbReference>
<proteinExistence type="predicted"/>
<dbReference type="Proteomes" id="UP000253688">
    <property type="component" value="Unassembled WGS sequence"/>
</dbReference>
<dbReference type="EMBL" id="QEWH01000009">
    <property type="protein sequence ID" value="RBA49801.1"/>
    <property type="molecule type" value="Genomic_DNA"/>
</dbReference>
<dbReference type="Gene3D" id="1.10.530.10">
    <property type="match status" value="1"/>
</dbReference>
<dbReference type="RefSeq" id="WP_112986247.1">
    <property type="nucleotide sequence ID" value="NZ_CP131470.1"/>
</dbReference>
<evidence type="ECO:0008006" key="3">
    <source>
        <dbReference type="Google" id="ProtNLM"/>
    </source>
</evidence>
<evidence type="ECO:0000313" key="2">
    <source>
        <dbReference type="Proteomes" id="UP000253688"/>
    </source>
</evidence>
<dbReference type="CDD" id="cd00736">
    <property type="entry name" value="lambda_lys-like"/>
    <property type="match status" value="1"/>
</dbReference>
<comment type="caution">
    <text evidence="1">The sequence shown here is derived from an EMBL/GenBank/DDBJ whole genome shotgun (WGS) entry which is preliminary data.</text>
</comment>
<dbReference type="SUPFAM" id="SSF53955">
    <property type="entry name" value="Lysozyme-like"/>
    <property type="match status" value="1"/>
</dbReference>
<accession>A0A365PMC4</accession>
<dbReference type="AlphaFoldDB" id="A0A365PMC4"/>
<gene>
    <name evidence="1" type="ORF">DC346_01845</name>
</gene>
<reference evidence="1 2" key="1">
    <citation type="submission" date="2018-04" db="EMBL/GenBank/DDBJ databases">
        <title>Acinetobacter junii Genome sequencing and assembly.</title>
        <authorList>
            <person name="Su J."/>
            <person name="Rensing C."/>
            <person name="Mazhar H.S."/>
        </authorList>
    </citation>
    <scope>NUCLEOTIDE SEQUENCE [LARGE SCALE GENOMIC DNA]</scope>
    <source>
        <strain evidence="1 2">SC22</strain>
    </source>
</reference>
<sequence length="912" mass="97752">MLSRQEIEQHLKNPNVRKMLGVIASAEGVKYGYNTMFGNERLSDLSKHPGILKEFTQTDGKKNKTSAAGRYQFLEPTWNGLAKQLGLKDFSPKSQDIAAVALLAQNGALPHVLKGDITTAVKKSGGTWASLPSAPDSYKQPKKTWSDIGMSGSTFDRVKGKREAQKQPTIADVYKAYRSGKLTTEQKNAFESDVKAGKVMLPSGAKLIGQKKAVEPVMLPQNVSDAYYSGKLDKQQRAALERDLKDNIVKLPKPTSHQSSLPDFDANGQIVTPEMPKAPPQEKPLSLTDKIIGGGEAALTVGTGMIGGAIGQAAGGLHGIAESVVDGTFGTQQGAQNAVNRATQFSNALTYEPNTAGGRRAVGAVGEFIEDTGLDTLPPVLGGGVGAATATLGRASVPVATTAAREVAQAAKPVVAQVVEQAKRPVAAVTEAAKNTVNKVGEATGLRTADAGGSMGAAAVPVQETRQALFDEFNIPSMSPQVSRDPTELTEMLNMASKGGEAGGMIQSGLNKQQQALATSLDDIIYSKGATTTNVAEVGETINSVLDTQFKVERAAINKKYQAIKESEGAQTKVDLGNGPKWTEDDIKVADERGIQLDSQTALDLINENLGLETTAIYRDAKRAAVRLGIADEAEDGRLVPKPKGQEPNVNQVEQWRQLINELGSNSDDGDIRIKTRLKKLIDNSLDNTGSNAFREVRKEYSDFKQSWEGRAVLSDLVAMKRGANSADRKVIDENIVARITSPKTSQKDLEFVKKKILQSEGGEQAWTDLQASIIDKIRNEAFSGVQDMDGNNALMVKKMENVVKSLDGTTQRLDTLLGKQEAEKMRNSVELAKLIKTVPEGNAVNYSKSGIVLAGLFDAFLGTITTGMPIPVPVALALREAVKGIKSRKELAKAQSYIRNFEKPIENSGKF</sequence>
<organism evidence="1 2">
    <name type="scientific">Acinetobacter junii</name>
    <dbReference type="NCBI Taxonomy" id="40215"/>
    <lineage>
        <taxon>Bacteria</taxon>
        <taxon>Pseudomonadati</taxon>
        <taxon>Pseudomonadota</taxon>
        <taxon>Gammaproteobacteria</taxon>
        <taxon>Moraxellales</taxon>
        <taxon>Moraxellaceae</taxon>
        <taxon>Acinetobacter</taxon>
    </lineage>
</organism>
<protein>
    <recommendedName>
        <fullName evidence="3">Lysozyme</fullName>
    </recommendedName>
</protein>
<evidence type="ECO:0000313" key="1">
    <source>
        <dbReference type="EMBL" id="RBA49801.1"/>
    </source>
</evidence>